<evidence type="ECO:0000313" key="2">
    <source>
        <dbReference type="Proteomes" id="UP001598138"/>
    </source>
</evidence>
<comment type="caution">
    <text evidence="1">The sequence shown here is derived from an EMBL/GenBank/DDBJ whole genome shotgun (WGS) entry which is preliminary data.</text>
</comment>
<name>A0ABW6D8V3_9BACT</name>
<keyword evidence="2" id="KW-1185">Reference proteome</keyword>
<evidence type="ECO:0000313" key="1">
    <source>
        <dbReference type="EMBL" id="MFD3393352.1"/>
    </source>
</evidence>
<proteinExistence type="predicted"/>
<dbReference type="Proteomes" id="UP001598138">
    <property type="component" value="Unassembled WGS sequence"/>
</dbReference>
<dbReference type="EMBL" id="JBBKXZ010000001">
    <property type="protein sequence ID" value="MFD3393352.1"/>
    <property type="molecule type" value="Genomic_DNA"/>
</dbReference>
<accession>A0ABW6D8V3</accession>
<evidence type="ECO:0008006" key="3">
    <source>
        <dbReference type="Google" id="ProtNLM"/>
    </source>
</evidence>
<reference evidence="1 2" key="1">
    <citation type="submission" date="2024-03" db="EMBL/GenBank/DDBJ databases">
        <title>Aquirufa genome sequencing.</title>
        <authorList>
            <person name="Pitt A."/>
            <person name="Hahn M.W."/>
        </authorList>
    </citation>
    <scope>NUCLEOTIDE SEQUENCE [LARGE SCALE GENOMIC DNA]</scope>
    <source>
        <strain evidence="1 2">OSTEICH-129V</strain>
    </source>
</reference>
<protein>
    <recommendedName>
        <fullName evidence="3">Fibrobacter succinogenes major paralogous domain-containing protein</fullName>
    </recommendedName>
</protein>
<sequence>MPIKILILLIFGSQMIFGQAVTLEGKITNSRSEFVNKAGKRFTLDGVLPSGKIDALPPCTNLRVVHVAGTGRVAPVDKTITYKLAYSSITGTNKCWLLQNLGSSNQPVSATDNSENAAGWYWQFGSKQGYRFTTTRTPTSTSTVWAGRLVSNEDWPASQDPCTIELGTGWRLPTYQEWRTISINYNYEAQVFASDIKLHNAGWLQQTNGSLQERGLTTHYWSKDSDTDVNARGFVIPTAGGVSTTSTNNKDAGFSIRCIRD</sequence>
<gene>
    <name evidence="1" type="ORF">U0R10_01835</name>
</gene>
<dbReference type="RefSeq" id="WP_377981977.1">
    <property type="nucleotide sequence ID" value="NZ_JBBKXZ010000001.1"/>
</dbReference>
<organism evidence="1 2">
    <name type="scientific">Aquirufa avitistagni</name>
    <dbReference type="NCBI Taxonomy" id="3104728"/>
    <lineage>
        <taxon>Bacteria</taxon>
        <taxon>Pseudomonadati</taxon>
        <taxon>Bacteroidota</taxon>
        <taxon>Cytophagia</taxon>
        <taxon>Cytophagales</taxon>
        <taxon>Flectobacillaceae</taxon>
        <taxon>Aquirufa</taxon>
    </lineage>
</organism>